<reference evidence="2" key="1">
    <citation type="submission" date="2021-04" db="EMBL/GenBank/DDBJ databases">
        <title>Biosynthetic gene clusters of Dactylosporangioum roseum.</title>
        <authorList>
            <person name="Hartkoorn R.C."/>
            <person name="Beaudoing E."/>
            <person name="Hot D."/>
            <person name="Moureu S."/>
        </authorList>
    </citation>
    <scope>NUCLEOTIDE SEQUENCE</scope>
    <source>
        <strain evidence="2">NRRL B-16295</strain>
    </source>
</reference>
<evidence type="ECO:0000313" key="3">
    <source>
        <dbReference type="Proteomes" id="UP001058271"/>
    </source>
</evidence>
<evidence type="ECO:0000256" key="1">
    <source>
        <dbReference type="SAM" id="MobiDB-lite"/>
    </source>
</evidence>
<evidence type="ECO:0000313" key="2">
    <source>
        <dbReference type="EMBL" id="UWZ34754.1"/>
    </source>
</evidence>
<keyword evidence="3" id="KW-1185">Reference proteome</keyword>
<sequence>MTASLVYLLLRRILQMLTQLARDGGAKDVELLVLRHQVAVLRRQVHRPDLQPADRVVLAALSRLLPRSQWSAFFVTPATLLRWHRQLIARHWTYPHARPGRPPIDRELRALVLRLAAENPTWGHRRVQGELARLGYRIAASTVWKILHQAGVDLLHADHEPQSPDEWEQWFTATRKALRRQALTPHGGGRDDQHHHLVHTHCRRRYEAETARTWRPSAPPASPRGACLGRVR</sequence>
<dbReference type="SUPFAM" id="SSF46689">
    <property type="entry name" value="Homeodomain-like"/>
    <property type="match status" value="1"/>
</dbReference>
<accession>A0ABY5Z2Q3</accession>
<gene>
    <name evidence="2" type="ORF">Drose_26620</name>
</gene>
<protein>
    <submittedName>
        <fullName evidence="2">Helix-turn-helix domain-containing protein</fullName>
    </submittedName>
</protein>
<dbReference type="Pfam" id="PF13565">
    <property type="entry name" value="HTH_32"/>
    <property type="match status" value="1"/>
</dbReference>
<name>A0ABY5Z2Q3_9ACTN</name>
<dbReference type="InterPro" id="IPR009057">
    <property type="entry name" value="Homeodomain-like_sf"/>
</dbReference>
<dbReference type="RefSeq" id="WP_260724092.1">
    <property type="nucleotide sequence ID" value="NZ_BAAABS010000052.1"/>
</dbReference>
<organism evidence="2 3">
    <name type="scientific">Dactylosporangium roseum</name>
    <dbReference type="NCBI Taxonomy" id="47989"/>
    <lineage>
        <taxon>Bacteria</taxon>
        <taxon>Bacillati</taxon>
        <taxon>Actinomycetota</taxon>
        <taxon>Actinomycetes</taxon>
        <taxon>Micromonosporales</taxon>
        <taxon>Micromonosporaceae</taxon>
        <taxon>Dactylosporangium</taxon>
    </lineage>
</organism>
<feature type="region of interest" description="Disordered" evidence="1">
    <location>
        <begin position="209"/>
        <end position="232"/>
    </location>
</feature>
<dbReference type="EMBL" id="CP073721">
    <property type="protein sequence ID" value="UWZ34754.1"/>
    <property type="molecule type" value="Genomic_DNA"/>
</dbReference>
<proteinExistence type="predicted"/>
<dbReference type="Proteomes" id="UP001058271">
    <property type="component" value="Chromosome"/>
</dbReference>